<feature type="region of interest" description="Disordered" evidence="1">
    <location>
        <begin position="1"/>
        <end position="21"/>
    </location>
</feature>
<dbReference type="AlphaFoldDB" id="A0AAV5L0J1"/>
<accession>A0AAV5L0J1</accession>
<gene>
    <name evidence="2" type="ORF">SLEP1_g39341</name>
</gene>
<proteinExistence type="predicted"/>
<evidence type="ECO:0000256" key="1">
    <source>
        <dbReference type="SAM" id="MobiDB-lite"/>
    </source>
</evidence>
<keyword evidence="3" id="KW-1185">Reference proteome</keyword>
<reference evidence="2 3" key="1">
    <citation type="journal article" date="2021" name="Commun. Biol.">
        <title>The genome of Shorea leprosula (Dipterocarpaceae) highlights the ecological relevance of drought in aseasonal tropical rainforests.</title>
        <authorList>
            <person name="Ng K.K.S."/>
            <person name="Kobayashi M.J."/>
            <person name="Fawcett J.A."/>
            <person name="Hatakeyama M."/>
            <person name="Paape T."/>
            <person name="Ng C.H."/>
            <person name="Ang C.C."/>
            <person name="Tnah L.H."/>
            <person name="Lee C.T."/>
            <person name="Nishiyama T."/>
            <person name="Sese J."/>
            <person name="O'Brien M.J."/>
            <person name="Copetti D."/>
            <person name="Mohd Noor M.I."/>
            <person name="Ong R.C."/>
            <person name="Putra M."/>
            <person name="Sireger I.Z."/>
            <person name="Indrioko S."/>
            <person name="Kosugi Y."/>
            <person name="Izuno A."/>
            <person name="Isagi Y."/>
            <person name="Lee S.L."/>
            <person name="Shimizu K.K."/>
        </authorList>
    </citation>
    <scope>NUCLEOTIDE SEQUENCE [LARGE SCALE GENOMIC DNA]</scope>
    <source>
        <strain evidence="2">214</strain>
    </source>
</reference>
<dbReference type="Proteomes" id="UP001054252">
    <property type="component" value="Unassembled WGS sequence"/>
</dbReference>
<protein>
    <submittedName>
        <fullName evidence="2">Uncharacterized protein</fullName>
    </submittedName>
</protein>
<dbReference type="EMBL" id="BPVZ01000087">
    <property type="protein sequence ID" value="GKV30540.1"/>
    <property type="molecule type" value="Genomic_DNA"/>
</dbReference>
<sequence>MEFSSAKDAGEEEEDSTEKGFSRIPSLHATDRLVIVVAVVKKISIADTKIKYSVGKRALFCATKFGMIKTAQFLVRRTGNLLTVTDDDEISSNGWLVMACPLGHKEVAHYLYSVTPFNLPHLRSGHQEFNFLHLCQYTKYLLYGACLTTVYIIPLKYLRFGNDGYIIVCIISPLNY</sequence>
<evidence type="ECO:0000313" key="2">
    <source>
        <dbReference type="EMBL" id="GKV30540.1"/>
    </source>
</evidence>
<name>A0AAV5L0J1_9ROSI</name>
<organism evidence="2 3">
    <name type="scientific">Rubroshorea leprosula</name>
    <dbReference type="NCBI Taxonomy" id="152421"/>
    <lineage>
        <taxon>Eukaryota</taxon>
        <taxon>Viridiplantae</taxon>
        <taxon>Streptophyta</taxon>
        <taxon>Embryophyta</taxon>
        <taxon>Tracheophyta</taxon>
        <taxon>Spermatophyta</taxon>
        <taxon>Magnoliopsida</taxon>
        <taxon>eudicotyledons</taxon>
        <taxon>Gunneridae</taxon>
        <taxon>Pentapetalae</taxon>
        <taxon>rosids</taxon>
        <taxon>malvids</taxon>
        <taxon>Malvales</taxon>
        <taxon>Dipterocarpaceae</taxon>
        <taxon>Rubroshorea</taxon>
    </lineage>
</organism>
<dbReference type="SUPFAM" id="SSF48403">
    <property type="entry name" value="Ankyrin repeat"/>
    <property type="match status" value="1"/>
</dbReference>
<dbReference type="InterPro" id="IPR036770">
    <property type="entry name" value="Ankyrin_rpt-contain_sf"/>
</dbReference>
<comment type="caution">
    <text evidence="2">The sequence shown here is derived from an EMBL/GenBank/DDBJ whole genome shotgun (WGS) entry which is preliminary data.</text>
</comment>
<evidence type="ECO:0000313" key="3">
    <source>
        <dbReference type="Proteomes" id="UP001054252"/>
    </source>
</evidence>